<keyword evidence="8" id="KW-1185">Reference proteome</keyword>
<feature type="transmembrane region" description="Helical" evidence="5">
    <location>
        <begin position="303"/>
        <end position="321"/>
    </location>
</feature>
<dbReference type="RefSeq" id="WP_347286319.1">
    <property type="nucleotide sequence ID" value="NZ_JAUZQE010000003.1"/>
</dbReference>
<feature type="transmembrane region" description="Helical" evidence="5">
    <location>
        <begin position="84"/>
        <end position="105"/>
    </location>
</feature>
<feature type="transmembrane region" description="Helical" evidence="5">
    <location>
        <begin position="206"/>
        <end position="223"/>
    </location>
</feature>
<dbReference type="Proteomes" id="UP001232156">
    <property type="component" value="Unassembled WGS sequence"/>
</dbReference>
<feature type="transmembrane region" description="Helical" evidence="5">
    <location>
        <begin position="268"/>
        <end position="291"/>
    </location>
</feature>
<dbReference type="Pfam" id="PF07690">
    <property type="entry name" value="MFS_1"/>
    <property type="match status" value="1"/>
</dbReference>
<feature type="transmembrane region" description="Helical" evidence="5">
    <location>
        <begin position="438"/>
        <end position="456"/>
    </location>
</feature>
<dbReference type="PANTHER" id="PTHR23501">
    <property type="entry name" value="MAJOR FACILITATOR SUPERFAMILY"/>
    <property type="match status" value="1"/>
</dbReference>
<evidence type="ECO:0000256" key="3">
    <source>
        <dbReference type="ARBA" id="ARBA00022989"/>
    </source>
</evidence>
<feature type="transmembrane region" description="Helical" evidence="5">
    <location>
        <begin position="360"/>
        <end position="379"/>
    </location>
</feature>
<name>A0ABU1D2T3_9BURK</name>
<evidence type="ECO:0000313" key="7">
    <source>
        <dbReference type="EMBL" id="MDR4124742.1"/>
    </source>
</evidence>
<feature type="transmembrane region" description="Helical" evidence="5">
    <location>
        <begin position="229"/>
        <end position="247"/>
    </location>
</feature>
<dbReference type="Gene3D" id="1.20.1250.20">
    <property type="entry name" value="MFS general substrate transporter like domains"/>
    <property type="match status" value="1"/>
</dbReference>
<feature type="transmembrane region" description="Helical" evidence="5">
    <location>
        <begin position="173"/>
        <end position="194"/>
    </location>
</feature>
<accession>A0ABU1D2T3</accession>
<dbReference type="InterPro" id="IPR020846">
    <property type="entry name" value="MFS_dom"/>
</dbReference>
<dbReference type="InterPro" id="IPR036259">
    <property type="entry name" value="MFS_trans_sf"/>
</dbReference>
<dbReference type="PROSITE" id="PS50850">
    <property type="entry name" value="MFS"/>
    <property type="match status" value="1"/>
</dbReference>
<evidence type="ECO:0000259" key="6">
    <source>
        <dbReference type="PROSITE" id="PS50850"/>
    </source>
</evidence>
<dbReference type="SUPFAM" id="SSF103473">
    <property type="entry name" value="MFS general substrate transporter"/>
    <property type="match status" value="1"/>
</dbReference>
<keyword evidence="3 5" id="KW-1133">Transmembrane helix</keyword>
<dbReference type="Gene3D" id="1.20.1720.10">
    <property type="entry name" value="Multidrug resistance protein D"/>
    <property type="match status" value="1"/>
</dbReference>
<reference evidence="7 8" key="1">
    <citation type="submission" date="2023-08" db="EMBL/GenBank/DDBJ databases">
        <title>Alcaligenaceae gen. nov., a novel taxon isolated from the sludge of Yixing Pesticide Factory.</title>
        <authorList>
            <person name="Ruan L."/>
        </authorList>
    </citation>
    <scope>NUCLEOTIDE SEQUENCE [LARGE SCALE GENOMIC DNA]</scope>
    <source>
        <strain evidence="7 8">LG-2</strain>
    </source>
</reference>
<organism evidence="7 8">
    <name type="scientific">Yanghanlia caeni</name>
    <dbReference type="NCBI Taxonomy" id="3064283"/>
    <lineage>
        <taxon>Bacteria</taxon>
        <taxon>Pseudomonadati</taxon>
        <taxon>Pseudomonadota</taxon>
        <taxon>Betaproteobacteria</taxon>
        <taxon>Burkholderiales</taxon>
        <taxon>Alcaligenaceae</taxon>
        <taxon>Yanghanlia</taxon>
    </lineage>
</organism>
<comment type="caution">
    <text evidence="7">The sequence shown here is derived from an EMBL/GenBank/DDBJ whole genome shotgun (WGS) entry which is preliminary data.</text>
</comment>
<feature type="transmembrane region" description="Helical" evidence="5">
    <location>
        <begin position="333"/>
        <end position="354"/>
    </location>
</feature>
<evidence type="ECO:0000256" key="4">
    <source>
        <dbReference type="ARBA" id="ARBA00023136"/>
    </source>
</evidence>
<keyword evidence="2 5" id="KW-0812">Transmembrane</keyword>
<feature type="transmembrane region" description="Helical" evidence="5">
    <location>
        <begin position="117"/>
        <end position="134"/>
    </location>
</feature>
<feature type="transmembrane region" description="Helical" evidence="5">
    <location>
        <begin position="146"/>
        <end position="167"/>
    </location>
</feature>
<dbReference type="InterPro" id="IPR011701">
    <property type="entry name" value="MFS"/>
</dbReference>
<sequence length="466" mass="48021">MSGERGGWSELLSGRNGLRSLALAGGVAVHAINVYMVTTILPSAVRDIGGLEYYAWNMTLFVAASIFGSAITPRLLAGAGPQRGLLAAIAIFAAGSAMCAVAPSMPWMLAGRSVQGLGGGLLLGLSYSCVRLLFEERLWSRAMVLVSSMWGVATLAGPAIGGVFAQMGYWRGAFWAMLPISVGLAALVVTQVAASGYGERSRQPVPLGKIAALVFTVLLVSMGSLSPSWGVNALTVAAGIVISVAIGRADRDAGRRLLPEGSYVPGSALASLYACIAFLSIGVCTEIYIPYFLQEIHGQSPLLAGYWMVLMSAGWTAGSFMSSGRPRQLADRFMAVGPWLSAAGLVVLGVLMPLGSGGVMIWAMVLPLFAVGVGVGLCWPNMLTRIFKAAPKGQENIASAAITTLQLYAIALGSSMAGLVANLAGLAEPGGEQGARQAAFALFMVFALAPAAAGMVSKGARRAPGS</sequence>
<feature type="domain" description="Major facilitator superfamily (MFS) profile" evidence="6">
    <location>
        <begin position="19"/>
        <end position="462"/>
    </location>
</feature>
<feature type="transmembrane region" description="Helical" evidence="5">
    <location>
        <begin position="53"/>
        <end position="72"/>
    </location>
</feature>
<dbReference type="EMBL" id="JAUZQE010000003">
    <property type="protein sequence ID" value="MDR4124742.1"/>
    <property type="molecule type" value="Genomic_DNA"/>
</dbReference>
<gene>
    <name evidence="7" type="ORF">Q8947_01935</name>
</gene>
<keyword evidence="4 5" id="KW-0472">Membrane</keyword>
<evidence type="ECO:0000256" key="5">
    <source>
        <dbReference type="SAM" id="Phobius"/>
    </source>
</evidence>
<proteinExistence type="predicted"/>
<evidence type="ECO:0000256" key="2">
    <source>
        <dbReference type="ARBA" id="ARBA00022692"/>
    </source>
</evidence>
<comment type="subcellular location">
    <subcellularLocation>
        <location evidence="1">Membrane</location>
        <topology evidence="1">Multi-pass membrane protein</topology>
    </subcellularLocation>
</comment>
<evidence type="ECO:0000313" key="8">
    <source>
        <dbReference type="Proteomes" id="UP001232156"/>
    </source>
</evidence>
<dbReference type="PANTHER" id="PTHR23501:SF154">
    <property type="entry name" value="MULTIDRUG-EFFLUX TRANSPORTER RV1634-RELATED"/>
    <property type="match status" value="1"/>
</dbReference>
<protein>
    <submittedName>
        <fullName evidence="7">MFS transporter</fullName>
    </submittedName>
</protein>
<evidence type="ECO:0000256" key="1">
    <source>
        <dbReference type="ARBA" id="ARBA00004141"/>
    </source>
</evidence>
<feature type="transmembrane region" description="Helical" evidence="5">
    <location>
        <begin position="21"/>
        <end position="41"/>
    </location>
</feature>
<feature type="transmembrane region" description="Helical" evidence="5">
    <location>
        <begin position="400"/>
        <end position="426"/>
    </location>
</feature>